<protein>
    <submittedName>
        <fullName evidence="2">Uncharacterized protein</fullName>
    </submittedName>
</protein>
<reference evidence="3" key="1">
    <citation type="journal article" date="2013" name="Science">
        <title>The Amborella genome and the evolution of flowering plants.</title>
        <authorList>
            <consortium name="Amborella Genome Project"/>
        </authorList>
    </citation>
    <scope>NUCLEOTIDE SEQUENCE [LARGE SCALE GENOMIC DNA]</scope>
</reference>
<dbReference type="Gramene" id="ERN01212">
    <property type="protein sequence ID" value="ERN01212"/>
    <property type="gene ID" value="AMTR_s00002p00238600"/>
</dbReference>
<evidence type="ECO:0000256" key="1">
    <source>
        <dbReference type="SAM" id="Phobius"/>
    </source>
</evidence>
<evidence type="ECO:0000313" key="2">
    <source>
        <dbReference type="EMBL" id="ERN01212.1"/>
    </source>
</evidence>
<keyword evidence="1" id="KW-1133">Transmembrane helix</keyword>
<keyword evidence="3" id="KW-1185">Reference proteome</keyword>
<proteinExistence type="predicted"/>
<feature type="transmembrane region" description="Helical" evidence="1">
    <location>
        <begin position="6"/>
        <end position="29"/>
    </location>
</feature>
<dbReference type="Proteomes" id="UP000017836">
    <property type="component" value="Unassembled WGS sequence"/>
</dbReference>
<keyword evidence="1" id="KW-0472">Membrane</keyword>
<organism evidence="2 3">
    <name type="scientific">Amborella trichopoda</name>
    <dbReference type="NCBI Taxonomy" id="13333"/>
    <lineage>
        <taxon>Eukaryota</taxon>
        <taxon>Viridiplantae</taxon>
        <taxon>Streptophyta</taxon>
        <taxon>Embryophyta</taxon>
        <taxon>Tracheophyta</taxon>
        <taxon>Spermatophyta</taxon>
        <taxon>Magnoliopsida</taxon>
        <taxon>Amborellales</taxon>
        <taxon>Amborellaceae</taxon>
        <taxon>Amborella</taxon>
    </lineage>
</organism>
<sequence length="90" mass="9680">MEEAHAGRITIVAVLVSAAGLVITAGLMFTPDFSMWAGFGLLGVFMLIAFGFTAWYHWCVTKVPEPYAPHLPGSIPATGSAQMVQLQQQQ</sequence>
<dbReference type="HOGENOM" id="CLU_2443752_0_0_1"/>
<accession>W1NUC4</accession>
<dbReference type="AlphaFoldDB" id="W1NUC4"/>
<keyword evidence="1" id="KW-0812">Transmembrane</keyword>
<dbReference type="EMBL" id="KI394767">
    <property type="protein sequence ID" value="ERN01212.1"/>
    <property type="molecule type" value="Genomic_DNA"/>
</dbReference>
<gene>
    <name evidence="2" type="ORF">AMTR_s00002p00238600</name>
</gene>
<feature type="transmembrane region" description="Helical" evidence="1">
    <location>
        <begin position="36"/>
        <end position="58"/>
    </location>
</feature>
<name>W1NUC4_AMBTC</name>
<evidence type="ECO:0000313" key="3">
    <source>
        <dbReference type="Proteomes" id="UP000017836"/>
    </source>
</evidence>